<feature type="binding site" evidence="10">
    <location>
        <begin position="1221"/>
        <end position="1228"/>
    </location>
    <ligand>
        <name>ATP</name>
        <dbReference type="ChEBI" id="CHEBI:30616"/>
    </ligand>
</feature>
<keyword evidence="16" id="KW-1185">Reference proteome</keyword>
<dbReference type="CDD" id="cd17932">
    <property type="entry name" value="DEXQc_UvrD"/>
    <property type="match status" value="1"/>
</dbReference>
<dbReference type="GO" id="GO:0006281">
    <property type="term" value="P:DNA repair"/>
    <property type="evidence" value="ECO:0007669"/>
    <property type="project" value="TreeGrafter"/>
</dbReference>
<dbReference type="Pfam" id="PF13361">
    <property type="entry name" value="UvrD_C"/>
    <property type="match status" value="2"/>
</dbReference>
<dbReference type="Gene3D" id="1.10.10.10">
    <property type="entry name" value="Winged helix-like DNA-binding domain superfamily/Winged helix DNA-binding domain"/>
    <property type="match status" value="1"/>
</dbReference>
<keyword evidence="11" id="KW-0175">Coiled coil</keyword>
<dbReference type="Gene3D" id="3.40.50.300">
    <property type="entry name" value="P-loop containing nucleotide triphosphate hydrolases"/>
    <property type="match status" value="5"/>
</dbReference>
<dbReference type="NCBIfam" id="TIGR00614">
    <property type="entry name" value="recQ_fam"/>
    <property type="match status" value="1"/>
</dbReference>
<evidence type="ECO:0000256" key="11">
    <source>
        <dbReference type="SAM" id="Coils"/>
    </source>
</evidence>
<dbReference type="InterPro" id="IPR012337">
    <property type="entry name" value="RNaseH-like_sf"/>
</dbReference>
<name>A0A511N286_DEIC1</name>
<evidence type="ECO:0000256" key="10">
    <source>
        <dbReference type="PROSITE-ProRule" id="PRU00560"/>
    </source>
</evidence>
<dbReference type="SMART" id="SM00490">
    <property type="entry name" value="HELICc"/>
    <property type="match status" value="1"/>
</dbReference>
<evidence type="ECO:0000256" key="8">
    <source>
        <dbReference type="ARBA" id="ARBA00034617"/>
    </source>
</evidence>
<keyword evidence="2 10" id="KW-0547">Nucleotide-binding</keyword>
<gene>
    <name evidence="15" type="ORF">DC3_25980</name>
</gene>
<evidence type="ECO:0000259" key="14">
    <source>
        <dbReference type="PROSITE" id="PS51198"/>
    </source>
</evidence>
<evidence type="ECO:0000259" key="12">
    <source>
        <dbReference type="PROSITE" id="PS51192"/>
    </source>
</evidence>
<evidence type="ECO:0000256" key="2">
    <source>
        <dbReference type="ARBA" id="ARBA00022741"/>
    </source>
</evidence>
<evidence type="ECO:0000256" key="6">
    <source>
        <dbReference type="ARBA" id="ARBA00023125"/>
    </source>
</evidence>
<dbReference type="InterPro" id="IPR004589">
    <property type="entry name" value="DNA_helicase_ATP-dep_RecQ"/>
</dbReference>
<feature type="coiled-coil region" evidence="11">
    <location>
        <begin position="147"/>
        <end position="188"/>
    </location>
</feature>
<sequence length="1802" mass="206181">MASADFFASHDPMFHFTPEDQVWLLEAIMSGQTLSQMAQHLGLPDGPLAHLLGQHGMLRGYLAQRSEDYDALEGLLGQHLLQDYLQRGYQKAELQSSSKTCPRFEAFCQHRGYQPDHIQKILQQMPQKQVRLLSLRYGWFGHAEHTLQQLEKEFQLTRERLQQLQKRAERHLKQAERQLKKHRQHQKEVLPAQDQQAPEADLPTVDLQNWPAGLMVLDLEVSLDGQLREGLHLNGLQARRFTALDLAEVERELLTCEVLLGHNLRRFDLPFLQKHLSQSSFVQLQKRTLDTLELCTLVFPGEPSQALEKPYREYVPSSDPLEDCMETYARYLKARAAISQLSPLVHQTVRRLLPDSPLRDLFQGNDAPWPEELLPLRHHLWSLPLHEESNLGAVIYLSWILQAGQDSHRRPAWAEHTFPSFQQAEEACSPLNFTFEHLTQELKTLYGEHYQFREGQFEIVQTLLKGEVVPLGLLPTGGGKSLTFQFPALFLSKYRRGLSVIICPLQALMEDQVINLQVQLPEWASRVAFLSGTQTPEEQRKVLDGVWEGRIDILYVSPERLRNVAVQRMLRHRQPHLWVLDEAHTLSQWGMDFRPDFLRIPGIIRDLHKEGQLPRLGFVTATATRQVVADLKNRFVQQLEPLLGRSLVTVPEVAPFRWRTEIQTEVRQVPRSERLNVIVEKLQEARETGVSIIYVQSRALAESYAQTLDDLGFQVKAFHARIPAAEKREVLQMFKNGDLEVVVATSAFGMGIDRAGIHTVIHAGPPSTPESYLQEIGRVARKPGESGHALLLWDERDFQLLFEHEKNNRIASEKALKDCWQVVKKRLNSPPVHRWVSSFEFSHALPQEDPDALITQSRVALFALESYDLVHEGEQRPAVLKIRMQHSQQALGLEGSKVLSLLRHHSRKIGVEVLVDVREAAMLCALTPAKVIRGLRQMVKAGYASWSYEVSLRTRRGARGRLDASTASVRAFLSHLSEQPDVDLSQLHIEQVNQDLMRRSRQARLQQALRVAQVLGLSRAQLERLSARIQFSDPDLSLREWCMLFEQQYRTFREFAETVLEKLSDAAEGITLNVAELDRMFEISEGKTVLEGLAGMQMLGLLDFTRGDFEQGSVFYLKPGQRGRYNQVAYRPLEQHYENRARRLHSLREILRQPDETQRIHLLQAYFTEDLKVFCDRHLPYPETAGTLQIPEFQHKILASLSEVQKSIVQDDSSRALLVLAGPGSGKTRTIVHRVANLVALRGIPADRVLVLAYNRTAVAEVKERISDLIGELSLKVDVFTFHGLARKLTGLTEKDAPLEVRGDQARFDWILKQAIQHLQEQGSNYQYVLVDEYQDIKDLEYQLVTQLARFDGNADDDEVDQPGYLVAVGDDDQNLYSFQGADIKFIHRFQQDYRIEQNKVLTLSVNYRSAPRIVQVANRFIEFTLPAESRLKGQHNRVISNRTEDGSVQLGKYTRRLDAAYTICRRIQERVEQGTRPEGIAVLARTWEELNEVQHFLASSGIPMQLLNVHDALRPVSSLIGREVQQVLLEEKGRTTRDPQNILEDTRLILNLSSKDHAWQALLDSVSSLKNPTFEQVALRMENTRPLGHRGVVLSTYHSAKGCEFDEVFVISEQVPLRSGQVLPDDTRALYVALTRARNHLHVLRHESTCHPALRSREFQQGLLEDGVVPFVVQCPAEVPTHLTFDRMPDPSDFYITSPRVIHVDGRQAVRRFAQQWGPLELHGNLITHFGQPVAHLSKNSPLAQKLEQYRNLRGRITPIGHTVIQCQRDDEWYNRAGYTGPEDHHFMVLPVFRVTVPYRG</sequence>
<dbReference type="OrthoDB" id="9763310at2"/>
<evidence type="ECO:0000256" key="9">
    <source>
        <dbReference type="ARBA" id="ARBA00034808"/>
    </source>
</evidence>
<accession>A0A511N286</accession>
<dbReference type="InterPro" id="IPR036397">
    <property type="entry name" value="RNaseH_sf"/>
</dbReference>
<feature type="domain" description="Helicase C-terminal" evidence="13">
    <location>
        <begin position="674"/>
        <end position="828"/>
    </location>
</feature>
<dbReference type="Pfam" id="PF13245">
    <property type="entry name" value="AAA_19"/>
    <property type="match status" value="1"/>
</dbReference>
<evidence type="ECO:0000256" key="1">
    <source>
        <dbReference type="ARBA" id="ARBA00005446"/>
    </source>
</evidence>
<dbReference type="Gene3D" id="3.30.420.10">
    <property type="entry name" value="Ribonuclease H-like superfamily/Ribonuclease H"/>
    <property type="match status" value="1"/>
</dbReference>
<comment type="similarity">
    <text evidence="1">Belongs to the helicase family. RecQ subfamily.</text>
</comment>
<evidence type="ECO:0000313" key="16">
    <source>
        <dbReference type="Proteomes" id="UP000321306"/>
    </source>
</evidence>
<feature type="domain" description="UvrD-like helicase ATP-binding" evidence="14">
    <location>
        <begin position="1200"/>
        <end position="1411"/>
    </location>
</feature>
<evidence type="ECO:0000256" key="4">
    <source>
        <dbReference type="ARBA" id="ARBA00022806"/>
    </source>
</evidence>
<dbReference type="EC" id="5.6.2.4" evidence="9"/>
<dbReference type="Pfam" id="PF00271">
    <property type="entry name" value="Helicase_C"/>
    <property type="match status" value="1"/>
</dbReference>
<dbReference type="GO" id="GO:0003677">
    <property type="term" value="F:DNA binding"/>
    <property type="evidence" value="ECO:0007669"/>
    <property type="project" value="UniProtKB-KW"/>
</dbReference>
<proteinExistence type="inferred from homology"/>
<dbReference type="EMBL" id="BJXB01000010">
    <property type="protein sequence ID" value="GEM46963.1"/>
    <property type="molecule type" value="Genomic_DNA"/>
</dbReference>
<dbReference type="Pfam" id="PF00270">
    <property type="entry name" value="DEAD"/>
    <property type="match status" value="1"/>
</dbReference>
<evidence type="ECO:0000256" key="7">
    <source>
        <dbReference type="ARBA" id="ARBA00023235"/>
    </source>
</evidence>
<dbReference type="InterPro" id="IPR001650">
    <property type="entry name" value="Helicase_C-like"/>
</dbReference>
<dbReference type="GO" id="GO:0009378">
    <property type="term" value="F:four-way junction helicase activity"/>
    <property type="evidence" value="ECO:0007669"/>
    <property type="project" value="TreeGrafter"/>
</dbReference>
<dbReference type="SMART" id="SM00487">
    <property type="entry name" value="DEXDc"/>
    <property type="match status" value="2"/>
</dbReference>
<evidence type="ECO:0000256" key="3">
    <source>
        <dbReference type="ARBA" id="ARBA00022801"/>
    </source>
</evidence>
<dbReference type="InterPro" id="IPR014016">
    <property type="entry name" value="UvrD-like_ATP-bd"/>
</dbReference>
<organism evidence="15 16">
    <name type="scientific">Deinococcus cellulosilyticus (strain DSM 18568 / NBRC 106333 / KACC 11606 / 5516J-15)</name>
    <dbReference type="NCBI Taxonomy" id="1223518"/>
    <lineage>
        <taxon>Bacteria</taxon>
        <taxon>Thermotogati</taxon>
        <taxon>Deinococcota</taxon>
        <taxon>Deinococci</taxon>
        <taxon>Deinococcales</taxon>
        <taxon>Deinococcaceae</taxon>
        <taxon>Deinococcus</taxon>
    </lineage>
</organism>
<dbReference type="GO" id="GO:0016787">
    <property type="term" value="F:hydrolase activity"/>
    <property type="evidence" value="ECO:0007669"/>
    <property type="project" value="UniProtKB-UniRule"/>
</dbReference>
<dbReference type="PROSITE" id="PS51198">
    <property type="entry name" value="UVRD_HELICASE_ATP_BIND"/>
    <property type="match status" value="1"/>
</dbReference>
<keyword evidence="4 10" id="KW-0347">Helicase</keyword>
<dbReference type="GO" id="GO:0043138">
    <property type="term" value="F:3'-5' DNA helicase activity"/>
    <property type="evidence" value="ECO:0007669"/>
    <property type="project" value="UniProtKB-EC"/>
</dbReference>
<evidence type="ECO:0000313" key="15">
    <source>
        <dbReference type="EMBL" id="GEM46963.1"/>
    </source>
</evidence>
<dbReference type="InterPro" id="IPR014001">
    <property type="entry name" value="Helicase_ATP-bd"/>
</dbReference>
<keyword evidence="5 10" id="KW-0067">ATP-binding</keyword>
<dbReference type="SUPFAM" id="SSF52540">
    <property type="entry name" value="P-loop containing nucleoside triphosphate hydrolases"/>
    <property type="match status" value="2"/>
</dbReference>
<protein>
    <recommendedName>
        <fullName evidence="9">DNA 3'-5' helicase</fullName>
        <ecNumber evidence="9">5.6.2.4</ecNumber>
    </recommendedName>
</protein>
<evidence type="ECO:0000259" key="13">
    <source>
        <dbReference type="PROSITE" id="PS51194"/>
    </source>
</evidence>
<dbReference type="PROSITE" id="PS51192">
    <property type="entry name" value="HELICASE_ATP_BIND_1"/>
    <property type="match status" value="1"/>
</dbReference>
<keyword evidence="6" id="KW-0238">DNA-binding</keyword>
<dbReference type="GO" id="GO:0005524">
    <property type="term" value="F:ATP binding"/>
    <property type="evidence" value="ECO:0007669"/>
    <property type="project" value="UniProtKB-UniRule"/>
</dbReference>
<evidence type="ECO:0000256" key="5">
    <source>
        <dbReference type="ARBA" id="ARBA00022840"/>
    </source>
</evidence>
<comment type="catalytic activity">
    <reaction evidence="8">
        <text>Couples ATP hydrolysis with the unwinding of duplex DNA by translocating in the 3'-5' direction.</text>
        <dbReference type="EC" id="5.6.2.4"/>
    </reaction>
</comment>
<dbReference type="PANTHER" id="PTHR13710">
    <property type="entry name" value="DNA HELICASE RECQ FAMILY MEMBER"/>
    <property type="match status" value="1"/>
</dbReference>
<dbReference type="Proteomes" id="UP000321306">
    <property type="component" value="Unassembled WGS sequence"/>
</dbReference>
<dbReference type="PROSITE" id="PS51194">
    <property type="entry name" value="HELICASE_CTER"/>
    <property type="match status" value="1"/>
</dbReference>
<dbReference type="InterPro" id="IPR036388">
    <property type="entry name" value="WH-like_DNA-bd_sf"/>
</dbReference>
<keyword evidence="7" id="KW-0413">Isomerase</keyword>
<dbReference type="InterPro" id="IPR014017">
    <property type="entry name" value="DNA_helicase_UvrD-like_C"/>
</dbReference>
<dbReference type="GO" id="GO:0005737">
    <property type="term" value="C:cytoplasm"/>
    <property type="evidence" value="ECO:0007669"/>
    <property type="project" value="TreeGrafter"/>
</dbReference>
<reference evidence="15 16" key="1">
    <citation type="submission" date="2019-07" db="EMBL/GenBank/DDBJ databases">
        <title>Whole genome shotgun sequence of Deinococcus cellulosilyticus NBRC 106333.</title>
        <authorList>
            <person name="Hosoyama A."/>
            <person name="Uohara A."/>
            <person name="Ohji S."/>
            <person name="Ichikawa N."/>
        </authorList>
    </citation>
    <scope>NUCLEOTIDE SEQUENCE [LARGE SCALE GENOMIC DNA]</scope>
    <source>
        <strain evidence="15 16">NBRC 106333</strain>
    </source>
</reference>
<dbReference type="GO" id="GO:0006310">
    <property type="term" value="P:DNA recombination"/>
    <property type="evidence" value="ECO:0007669"/>
    <property type="project" value="InterPro"/>
</dbReference>
<dbReference type="SUPFAM" id="SSF88659">
    <property type="entry name" value="Sigma3 and sigma4 domains of RNA polymerase sigma factors"/>
    <property type="match status" value="1"/>
</dbReference>
<dbReference type="PANTHER" id="PTHR13710:SF105">
    <property type="entry name" value="ATP-DEPENDENT DNA HELICASE Q1"/>
    <property type="match status" value="1"/>
</dbReference>
<dbReference type="InterPro" id="IPR013324">
    <property type="entry name" value="RNA_pol_sigma_r3/r4-like"/>
</dbReference>
<dbReference type="InterPro" id="IPR027417">
    <property type="entry name" value="P-loop_NTPase"/>
</dbReference>
<dbReference type="InterPro" id="IPR011545">
    <property type="entry name" value="DEAD/DEAH_box_helicase_dom"/>
</dbReference>
<dbReference type="SUPFAM" id="SSF53098">
    <property type="entry name" value="Ribonuclease H-like"/>
    <property type="match status" value="1"/>
</dbReference>
<feature type="domain" description="Helicase ATP-binding" evidence="12">
    <location>
        <begin position="461"/>
        <end position="641"/>
    </location>
</feature>
<dbReference type="GO" id="GO:0005694">
    <property type="term" value="C:chromosome"/>
    <property type="evidence" value="ECO:0007669"/>
    <property type="project" value="TreeGrafter"/>
</dbReference>
<comment type="caution">
    <text evidence="15">The sequence shown here is derived from an EMBL/GenBank/DDBJ whole genome shotgun (WGS) entry which is preliminary data.</text>
</comment>
<keyword evidence="3 10" id="KW-0378">Hydrolase</keyword>